<proteinExistence type="predicted"/>
<dbReference type="RefSeq" id="WP_156098626.1">
    <property type="nucleotide sequence ID" value="NZ_JDUO01000011.1"/>
</dbReference>
<gene>
    <name evidence="1" type="ORF">BMON_1156</name>
</gene>
<dbReference type="OrthoDB" id="2190431at2"/>
<keyword evidence="2" id="KW-1185">Reference proteome</keyword>
<protein>
    <submittedName>
        <fullName evidence="1">Uncharacterized protein</fullName>
    </submittedName>
</protein>
<accession>A0A087BZW0</accession>
<dbReference type="Proteomes" id="UP000029082">
    <property type="component" value="Unassembled WGS sequence"/>
</dbReference>
<dbReference type="EMBL" id="JGZE01000013">
    <property type="protein sequence ID" value="KFI76560.1"/>
    <property type="molecule type" value="Genomic_DNA"/>
</dbReference>
<evidence type="ECO:0000313" key="1">
    <source>
        <dbReference type="EMBL" id="KFI76560.1"/>
    </source>
</evidence>
<organism evidence="1 2">
    <name type="scientific">Bifidobacterium mongoliense DSM 21395</name>
    <dbReference type="NCBI Taxonomy" id="1437603"/>
    <lineage>
        <taxon>Bacteria</taxon>
        <taxon>Bacillati</taxon>
        <taxon>Actinomycetota</taxon>
        <taxon>Actinomycetes</taxon>
        <taxon>Bifidobacteriales</taxon>
        <taxon>Bifidobacteriaceae</taxon>
        <taxon>Bifidobacterium</taxon>
    </lineage>
</organism>
<dbReference type="AlphaFoldDB" id="A0A087BZW0"/>
<evidence type="ECO:0000313" key="2">
    <source>
        <dbReference type="Proteomes" id="UP000029082"/>
    </source>
</evidence>
<name>A0A087BZW0_9BIFI</name>
<dbReference type="GeneID" id="93095334"/>
<reference evidence="1 2" key="1">
    <citation type="submission" date="2014-03" db="EMBL/GenBank/DDBJ databases">
        <title>Genomics of Bifidobacteria.</title>
        <authorList>
            <person name="Ventura M."/>
            <person name="Milani C."/>
            <person name="Lugli G.A."/>
        </authorList>
    </citation>
    <scope>NUCLEOTIDE SEQUENCE [LARGE SCALE GENOMIC DNA]</scope>
    <source>
        <strain evidence="1 2">DSM 21395</strain>
    </source>
</reference>
<comment type="caution">
    <text evidence="1">The sequence shown here is derived from an EMBL/GenBank/DDBJ whole genome shotgun (WGS) entry which is preliminary data.</text>
</comment>
<sequence>MTRSDITTMLSELVEKRLRSRYRFDCEEYSAGRTANPTEAVLEKAVSE</sequence>